<sequence length="417" mass="45223">MLQSQEPTYGAASIPVQQSTEDNAATDENQPQRLYRSSLPASSESLPSQLSTQDQPRPSRSESNLRVTVESETKADEQNDHDDSSGDSNSAVGSKSSAHEREGEAEMLSLRDLSSSSTSSLAMTTGEVPALPAKSSLRASRLLASIPQKKAPNDDRPMLPHAAPHQIYLSSEEDASSSADDFSDFDETESDGGAASQRPSTRKAAREDTARVVSVVFHGKPSIVTLSPRRSMSPSSSEVGQAGAGLLRTSTEPSLQPQRPRSVSSDSSSTMAFHHPPRSSSMTTGFEKKRPHFLQIDPYAKVKDEALEHLRGPMTPTSMFRRTLSLVKKRSKPNLHQNESQLTPMEMVGEVEEDEDPRKSMCLESSTLSPVIPQDVTGKAQRHGSVSSPRSEASSPRSPKNRFRTGLSLGRQRSIKA</sequence>
<feature type="region of interest" description="Disordered" evidence="1">
    <location>
        <begin position="1"/>
        <end position="286"/>
    </location>
</feature>
<feature type="compositionally biased region" description="Low complexity" evidence="1">
    <location>
        <begin position="227"/>
        <end position="237"/>
    </location>
</feature>
<evidence type="ECO:0000256" key="1">
    <source>
        <dbReference type="SAM" id="MobiDB-lite"/>
    </source>
</evidence>
<protein>
    <submittedName>
        <fullName evidence="2">Uncharacterized protein</fullName>
    </submittedName>
</protein>
<organism evidence="2 3">
    <name type="scientific">Metarhizium album (strain ARSEF 1941)</name>
    <dbReference type="NCBI Taxonomy" id="1081103"/>
    <lineage>
        <taxon>Eukaryota</taxon>
        <taxon>Fungi</taxon>
        <taxon>Dikarya</taxon>
        <taxon>Ascomycota</taxon>
        <taxon>Pezizomycotina</taxon>
        <taxon>Sordariomycetes</taxon>
        <taxon>Hypocreomycetidae</taxon>
        <taxon>Hypocreales</taxon>
        <taxon>Clavicipitaceae</taxon>
        <taxon>Metarhizium</taxon>
    </lineage>
</organism>
<feature type="compositionally biased region" description="Low complexity" evidence="1">
    <location>
        <begin position="37"/>
        <end position="51"/>
    </location>
</feature>
<feature type="compositionally biased region" description="Low complexity" evidence="1">
    <location>
        <begin position="129"/>
        <end position="145"/>
    </location>
</feature>
<evidence type="ECO:0000313" key="3">
    <source>
        <dbReference type="Proteomes" id="UP000030816"/>
    </source>
</evidence>
<dbReference type="RefSeq" id="XP_040682592.1">
    <property type="nucleotide sequence ID" value="XM_040819327.1"/>
</dbReference>
<dbReference type="EMBL" id="AZHE01000001">
    <property type="protein sequence ID" value="KHO01527.1"/>
    <property type="molecule type" value="Genomic_DNA"/>
</dbReference>
<name>A0A0B2WZ00_METAS</name>
<comment type="caution">
    <text evidence="2">The sequence shown here is derived from an EMBL/GenBank/DDBJ whole genome shotgun (WGS) entry which is preliminary data.</text>
</comment>
<dbReference type="STRING" id="1081103.A0A0B2WZ00"/>
<feature type="compositionally biased region" description="Polar residues" evidence="1">
    <location>
        <begin position="15"/>
        <end position="32"/>
    </location>
</feature>
<feature type="compositionally biased region" description="Low complexity" evidence="1">
    <location>
        <begin position="108"/>
        <end position="121"/>
    </location>
</feature>
<reference evidence="2 3" key="1">
    <citation type="journal article" date="2014" name="Proc. Natl. Acad. Sci. U.S.A.">
        <title>Trajectory and genomic determinants of fungal-pathogen speciation and host adaptation.</title>
        <authorList>
            <person name="Hu X."/>
            <person name="Xiao G."/>
            <person name="Zheng P."/>
            <person name="Shang Y."/>
            <person name="Su Y."/>
            <person name="Zhang X."/>
            <person name="Liu X."/>
            <person name="Zhan S."/>
            <person name="St Leger R.J."/>
            <person name="Wang C."/>
        </authorList>
    </citation>
    <scope>NUCLEOTIDE SEQUENCE [LARGE SCALE GENOMIC DNA]</scope>
    <source>
        <strain evidence="2 3">ARSEF 1941</strain>
    </source>
</reference>
<keyword evidence="3" id="KW-1185">Reference proteome</keyword>
<dbReference type="GeneID" id="63734983"/>
<feature type="region of interest" description="Disordered" evidence="1">
    <location>
        <begin position="327"/>
        <end position="417"/>
    </location>
</feature>
<feature type="compositionally biased region" description="Polar residues" evidence="1">
    <location>
        <begin position="334"/>
        <end position="343"/>
    </location>
</feature>
<feature type="compositionally biased region" description="Low complexity" evidence="1">
    <location>
        <begin position="385"/>
        <end position="398"/>
    </location>
</feature>
<dbReference type="OrthoDB" id="4838114at2759"/>
<accession>A0A0B2WZ00</accession>
<dbReference type="AlphaFoldDB" id="A0A0B2WZ00"/>
<feature type="compositionally biased region" description="Polar residues" evidence="1">
    <location>
        <begin position="248"/>
        <end position="261"/>
    </location>
</feature>
<evidence type="ECO:0000313" key="2">
    <source>
        <dbReference type="EMBL" id="KHO01527.1"/>
    </source>
</evidence>
<proteinExistence type="predicted"/>
<feature type="compositionally biased region" description="Polar residues" evidence="1">
    <location>
        <begin position="52"/>
        <end position="66"/>
    </location>
</feature>
<dbReference type="HOGENOM" id="CLU_054998_1_0_1"/>
<gene>
    <name evidence="2" type="ORF">MAM_00528</name>
</gene>
<feature type="compositionally biased region" description="Basic and acidic residues" evidence="1">
    <location>
        <begin position="69"/>
        <end position="84"/>
    </location>
</feature>
<feature type="compositionally biased region" description="Acidic residues" evidence="1">
    <location>
        <begin position="171"/>
        <end position="190"/>
    </location>
</feature>
<dbReference type="Proteomes" id="UP000030816">
    <property type="component" value="Unassembled WGS sequence"/>
</dbReference>